<dbReference type="Proteomes" id="UP000789525">
    <property type="component" value="Unassembled WGS sequence"/>
</dbReference>
<gene>
    <name evidence="1" type="ORF">ACOLOM_LOCUS7466</name>
</gene>
<protein>
    <submittedName>
        <fullName evidence="1">9489_t:CDS:1</fullName>
    </submittedName>
</protein>
<organism evidence="1 2">
    <name type="scientific">Acaulospora colombiana</name>
    <dbReference type="NCBI Taxonomy" id="27376"/>
    <lineage>
        <taxon>Eukaryota</taxon>
        <taxon>Fungi</taxon>
        <taxon>Fungi incertae sedis</taxon>
        <taxon>Mucoromycota</taxon>
        <taxon>Glomeromycotina</taxon>
        <taxon>Glomeromycetes</taxon>
        <taxon>Diversisporales</taxon>
        <taxon>Acaulosporaceae</taxon>
        <taxon>Acaulospora</taxon>
    </lineage>
</organism>
<accession>A0ACA9N2E4</accession>
<proteinExistence type="predicted"/>
<evidence type="ECO:0000313" key="2">
    <source>
        <dbReference type="Proteomes" id="UP000789525"/>
    </source>
</evidence>
<sequence>MFKFHFGQVLDYPIDEDDAEIEALNESLGEIIITPEQEDMDRAAKSLPHGALPLSSDPTIGNHELQNCEEILLKDILQTLPSAISYTPLVIKSSGSSSIPTIVIPRRDLYDARFQIISEEDLTDDDDDTEMGDESDDDSRSEASMEILRARAMRLRSGVPDSIMEEDLDLPPLPPSPPDFDESLEQEIEIIRPDSAPDSLKAPSSKVISISERPPRISRSDRISRIKDLEYINAPSDVIPNVYEGGLKTWECSIDLVEYLSSGQWQRPLQSESSTSSQSQRREDTQTPSFQGKAILEVGCGTAIPTSFILRSLFNEPLKDDEDEEDSGLPEGRKETVIHLQDYNKSVLELCELTNTFADSSDASQKYKNLLETSLPDPASASELSIDQMFLDHFLESLQQHRIKLRLWAGPWSNFNPRKLPSPTIEPVFDSLDSSAAPRQNQSARPFDLVLTSETIYRSANVPSLLRVLRSACAEEAQPVSTTPGITKPLAGVFSLFGQFGGLSGLSPRTRISIILVAAKVLYFGVGGSVDEFESMSRNMGASVDVVMEKNVGVGRRILQLAFR</sequence>
<keyword evidence="2" id="KW-1185">Reference proteome</keyword>
<comment type="caution">
    <text evidence="1">The sequence shown here is derived from an EMBL/GenBank/DDBJ whole genome shotgun (WGS) entry which is preliminary data.</text>
</comment>
<reference evidence="1" key="1">
    <citation type="submission" date="2021-06" db="EMBL/GenBank/DDBJ databases">
        <authorList>
            <person name="Kallberg Y."/>
            <person name="Tangrot J."/>
            <person name="Rosling A."/>
        </authorList>
    </citation>
    <scope>NUCLEOTIDE SEQUENCE</scope>
    <source>
        <strain evidence="1">CL356</strain>
    </source>
</reference>
<evidence type="ECO:0000313" key="1">
    <source>
        <dbReference type="EMBL" id="CAG8625172.1"/>
    </source>
</evidence>
<dbReference type="EMBL" id="CAJVPT010017277">
    <property type="protein sequence ID" value="CAG8625172.1"/>
    <property type="molecule type" value="Genomic_DNA"/>
</dbReference>
<name>A0ACA9N2E4_9GLOM</name>